<gene>
    <name evidence="6" type="ORF">CYJ34_08215</name>
</gene>
<evidence type="ECO:0000313" key="7">
    <source>
        <dbReference type="Proteomes" id="UP000234335"/>
    </source>
</evidence>
<dbReference type="Pfam" id="PF12464">
    <property type="entry name" value="Mac"/>
    <property type="match status" value="1"/>
</dbReference>
<evidence type="ECO:0000256" key="3">
    <source>
        <dbReference type="ARBA" id="ARBA00022737"/>
    </source>
</evidence>
<dbReference type="GO" id="GO:0008374">
    <property type="term" value="F:O-acyltransferase activity"/>
    <property type="evidence" value="ECO:0007669"/>
    <property type="project" value="TreeGrafter"/>
</dbReference>
<dbReference type="InterPro" id="IPR051159">
    <property type="entry name" value="Hexapeptide_acetyltransf"/>
</dbReference>
<name>A0A2I1M556_9FIRM</name>
<comment type="caution">
    <text evidence="6">The sequence shown here is derived from an EMBL/GenBank/DDBJ whole genome shotgun (WGS) entry which is preliminary data.</text>
</comment>
<comment type="similarity">
    <text evidence="1">Belongs to the transferase hexapeptide repeat family.</text>
</comment>
<keyword evidence="3" id="KW-0677">Repeat</keyword>
<evidence type="ECO:0000256" key="4">
    <source>
        <dbReference type="ARBA" id="ARBA00023315"/>
    </source>
</evidence>
<dbReference type="PANTHER" id="PTHR23416">
    <property type="entry name" value="SIALIC ACID SYNTHASE-RELATED"/>
    <property type="match status" value="1"/>
</dbReference>
<dbReference type="Pfam" id="PF14602">
    <property type="entry name" value="Hexapep_2"/>
    <property type="match status" value="1"/>
</dbReference>
<proteinExistence type="inferred from homology"/>
<keyword evidence="2 6" id="KW-0808">Transferase</keyword>
<evidence type="ECO:0000313" key="6">
    <source>
        <dbReference type="EMBL" id="PKZ15263.1"/>
    </source>
</evidence>
<dbReference type="Pfam" id="PF00132">
    <property type="entry name" value="Hexapep"/>
    <property type="match status" value="1"/>
</dbReference>
<dbReference type="SUPFAM" id="SSF51161">
    <property type="entry name" value="Trimeric LpxA-like enzymes"/>
    <property type="match status" value="1"/>
</dbReference>
<evidence type="ECO:0000256" key="2">
    <source>
        <dbReference type="ARBA" id="ARBA00022679"/>
    </source>
</evidence>
<reference evidence="6 7" key="1">
    <citation type="submission" date="2017-12" db="EMBL/GenBank/DDBJ databases">
        <title>Phylogenetic diversity of female urinary microbiome.</title>
        <authorList>
            <person name="Thomas-White K."/>
            <person name="Wolfe A.J."/>
        </authorList>
    </citation>
    <scope>NUCLEOTIDE SEQUENCE [LARGE SCALE GENOMIC DNA]</scope>
    <source>
        <strain evidence="6 7">UMB0119</strain>
    </source>
</reference>
<dbReference type="RefSeq" id="WP_101540796.1">
    <property type="nucleotide sequence ID" value="NZ_PKGS01000007.1"/>
</dbReference>
<dbReference type="PANTHER" id="PTHR23416:SF23">
    <property type="entry name" value="ACETYLTRANSFERASE C18B11.09C-RELATED"/>
    <property type="match status" value="1"/>
</dbReference>
<dbReference type="InterPro" id="IPR018357">
    <property type="entry name" value="Hexapep_transf_CS"/>
</dbReference>
<dbReference type="InterPro" id="IPR001451">
    <property type="entry name" value="Hexapep"/>
</dbReference>
<keyword evidence="7" id="KW-1185">Reference proteome</keyword>
<sequence length="203" mass="23206">MKEQKQRMINGKLYMGDKKLREDMYEARRKMQDFNNSITAEEIREKAKNIFGKFGKDSMVTPPFRFDYGHNIYIGDHSYLNFNVSILDCAPVYIGDNVLIGPDCTFLTPNHPKDPEIRRTFIEYAEPIKIENDVWIGGNVTIIGGVSIGEGSIIGAGSVIVKNIPKGVIAAGNPCKIIRKIDESDKVYWQEKYNEYQKEMEEK</sequence>
<dbReference type="Gene3D" id="2.160.10.10">
    <property type="entry name" value="Hexapeptide repeat proteins"/>
    <property type="match status" value="1"/>
</dbReference>
<keyword evidence="4" id="KW-0012">Acyltransferase</keyword>
<dbReference type="EMBL" id="PKGS01000007">
    <property type="protein sequence ID" value="PKZ15263.1"/>
    <property type="molecule type" value="Genomic_DNA"/>
</dbReference>
<dbReference type="AlphaFoldDB" id="A0A2I1M556"/>
<dbReference type="InterPro" id="IPR024688">
    <property type="entry name" value="Mac_dom"/>
</dbReference>
<evidence type="ECO:0000256" key="1">
    <source>
        <dbReference type="ARBA" id="ARBA00007274"/>
    </source>
</evidence>
<feature type="domain" description="Maltose/galactoside acetyltransferase" evidence="5">
    <location>
        <begin position="5"/>
        <end position="56"/>
    </location>
</feature>
<protein>
    <submittedName>
        <fullName evidence="6">Sugar O-acetyltransferase</fullName>
    </submittedName>
</protein>
<accession>A0A2I1M556</accession>
<dbReference type="Proteomes" id="UP000234335">
    <property type="component" value="Unassembled WGS sequence"/>
</dbReference>
<dbReference type="FunFam" id="2.160.10.10:FF:000025">
    <property type="entry name" value="Hexapeptide-repeat containing-acetyltransferase"/>
    <property type="match status" value="1"/>
</dbReference>
<dbReference type="CDD" id="cd03357">
    <property type="entry name" value="LbH_MAT_GAT"/>
    <property type="match status" value="1"/>
</dbReference>
<dbReference type="SMART" id="SM01266">
    <property type="entry name" value="Mac"/>
    <property type="match status" value="1"/>
</dbReference>
<dbReference type="GO" id="GO:0016407">
    <property type="term" value="F:acetyltransferase activity"/>
    <property type="evidence" value="ECO:0007669"/>
    <property type="project" value="InterPro"/>
</dbReference>
<organism evidence="6 7">
    <name type="scientific">Anaerococcus octavius</name>
    <dbReference type="NCBI Taxonomy" id="54007"/>
    <lineage>
        <taxon>Bacteria</taxon>
        <taxon>Bacillati</taxon>
        <taxon>Bacillota</taxon>
        <taxon>Tissierellia</taxon>
        <taxon>Tissierellales</taxon>
        <taxon>Peptoniphilaceae</taxon>
        <taxon>Anaerococcus</taxon>
    </lineage>
</organism>
<evidence type="ECO:0000259" key="5">
    <source>
        <dbReference type="SMART" id="SM01266"/>
    </source>
</evidence>
<dbReference type="InterPro" id="IPR011004">
    <property type="entry name" value="Trimer_LpxA-like_sf"/>
</dbReference>
<dbReference type="PROSITE" id="PS00101">
    <property type="entry name" value="HEXAPEP_TRANSFERASES"/>
    <property type="match status" value="1"/>
</dbReference>